<evidence type="ECO:0000313" key="3">
    <source>
        <dbReference type="Proteomes" id="UP000095759"/>
    </source>
</evidence>
<feature type="region of interest" description="Disordered" evidence="1">
    <location>
        <begin position="85"/>
        <end position="105"/>
    </location>
</feature>
<dbReference type="Proteomes" id="UP000095759">
    <property type="component" value="Unassembled WGS sequence"/>
</dbReference>
<feature type="compositionally biased region" description="Gly residues" evidence="1">
    <location>
        <begin position="93"/>
        <end position="105"/>
    </location>
</feature>
<comment type="caution">
    <text evidence="2">The sequence shown here is derived from an EMBL/GenBank/DDBJ whole genome shotgun (WGS) entry which is preliminary data.</text>
</comment>
<reference evidence="2 3" key="1">
    <citation type="submission" date="2016-08" db="EMBL/GenBank/DDBJ databases">
        <title>Complete genome sequence of Streptomyces agglomeratus strain 6-3-2, a novel anti-MRSA actinomycete isolated from Wuli of Tebit, China.</title>
        <authorList>
            <person name="Chen X."/>
        </authorList>
    </citation>
    <scope>NUCLEOTIDE SEQUENCE [LARGE SCALE GENOMIC DNA]</scope>
    <source>
        <strain evidence="2 3">6-3-2</strain>
    </source>
</reference>
<sequence length="105" mass="10700">MLRVSAGDGGLFEDSVLAKLLGGDREAAQQRLHPAGCDRGPGVRGLRADEHVRVAGMWSALVPEVDVVDGGLLSEGVEGVIDVAEREPAAGEVDGGQGQPRAGCG</sequence>
<organism evidence="2 3">
    <name type="scientific">Streptomyces agglomeratus</name>
    <dbReference type="NCBI Taxonomy" id="285458"/>
    <lineage>
        <taxon>Bacteria</taxon>
        <taxon>Bacillati</taxon>
        <taxon>Actinomycetota</taxon>
        <taxon>Actinomycetes</taxon>
        <taxon>Kitasatosporales</taxon>
        <taxon>Streptomycetaceae</taxon>
        <taxon>Streptomyces</taxon>
    </lineage>
</organism>
<name>A0A1E5NY31_9ACTN</name>
<evidence type="ECO:0000313" key="2">
    <source>
        <dbReference type="EMBL" id="OEJ21204.1"/>
    </source>
</evidence>
<gene>
    <name evidence="2" type="ORF">AS594_36810</name>
</gene>
<evidence type="ECO:0000256" key="1">
    <source>
        <dbReference type="SAM" id="MobiDB-lite"/>
    </source>
</evidence>
<accession>A0A1E5NY31</accession>
<protein>
    <submittedName>
        <fullName evidence="2">Uncharacterized protein</fullName>
    </submittedName>
</protein>
<keyword evidence="3" id="KW-1185">Reference proteome</keyword>
<proteinExistence type="predicted"/>
<dbReference type="AlphaFoldDB" id="A0A1E5NY31"/>
<dbReference type="EMBL" id="MEHJ01000002">
    <property type="protein sequence ID" value="OEJ21204.1"/>
    <property type="molecule type" value="Genomic_DNA"/>
</dbReference>